<dbReference type="PANTHER" id="PTHR43434:SF26">
    <property type="entry name" value="PYROPHOSPHATASE PPAX"/>
    <property type="match status" value="1"/>
</dbReference>
<dbReference type="InterPro" id="IPR023198">
    <property type="entry name" value="PGP-like_dom2"/>
</dbReference>
<dbReference type="STRING" id="766136.BHF68_13470"/>
<sequence length="211" mass="23930">MKYPYILFDLDGTLIDTNELILTSFMHALNKFHPNKFKREQVQEMMGKPLYDMMATFDPDIADDLVRVYREHNLEYHDQLVQSFPNVFEVVKELHDKGHKMALVTTKQRQAAMKGLTLFGLDAYMGATVCLDDTAAHKPDPEPLILAMQGIKAIPEKTIMVGDNPADILGAKNAGVTSCAVGWSMRGLEYLTQYEPDYIINDMRELIEIVS</sequence>
<evidence type="ECO:0000313" key="1">
    <source>
        <dbReference type="EMBL" id="OEF97884.1"/>
    </source>
</evidence>
<keyword evidence="2" id="KW-1185">Reference proteome</keyword>
<dbReference type="OrthoDB" id="9807630at2"/>
<dbReference type="InterPro" id="IPR023214">
    <property type="entry name" value="HAD_sf"/>
</dbReference>
<dbReference type="Proteomes" id="UP000094296">
    <property type="component" value="Unassembled WGS sequence"/>
</dbReference>
<dbReference type="GO" id="GO:0005829">
    <property type="term" value="C:cytosol"/>
    <property type="evidence" value="ECO:0007669"/>
    <property type="project" value="TreeGrafter"/>
</dbReference>
<protein>
    <submittedName>
        <fullName evidence="1">Pyrophosphatase</fullName>
    </submittedName>
</protein>
<dbReference type="NCBIfam" id="NF009804">
    <property type="entry name" value="PRK13288.1"/>
    <property type="match status" value="1"/>
</dbReference>
<reference evidence="1 2" key="1">
    <citation type="submission" date="2016-09" db="EMBL/GenBank/DDBJ databases">
        <title>Draft genome sequence for the type strain of Desulfuribacillus alkaliarsenatis AHT28, an obligately anaerobic, sulfidogenic bacterium isolated from Russian soda lake sediments.</title>
        <authorList>
            <person name="Abin C.A."/>
            <person name="Hollibaugh J.T."/>
        </authorList>
    </citation>
    <scope>NUCLEOTIDE SEQUENCE [LARGE SCALE GENOMIC DNA]</scope>
    <source>
        <strain evidence="1 2">AHT28</strain>
    </source>
</reference>
<dbReference type="InterPro" id="IPR036412">
    <property type="entry name" value="HAD-like_sf"/>
</dbReference>
<dbReference type="CDD" id="cd02616">
    <property type="entry name" value="HAD_PPase"/>
    <property type="match status" value="1"/>
</dbReference>
<dbReference type="AlphaFoldDB" id="A0A1E5G4E3"/>
<dbReference type="InterPro" id="IPR050155">
    <property type="entry name" value="HAD-like_hydrolase_sf"/>
</dbReference>
<dbReference type="Pfam" id="PF13419">
    <property type="entry name" value="HAD_2"/>
    <property type="match status" value="1"/>
</dbReference>
<comment type="caution">
    <text evidence="1">The sequence shown here is derived from an EMBL/GenBank/DDBJ whole genome shotgun (WGS) entry which is preliminary data.</text>
</comment>
<dbReference type="Gene3D" id="1.10.150.240">
    <property type="entry name" value="Putative phosphatase, domain 2"/>
    <property type="match status" value="1"/>
</dbReference>
<evidence type="ECO:0000313" key="2">
    <source>
        <dbReference type="Proteomes" id="UP000094296"/>
    </source>
</evidence>
<dbReference type="GO" id="GO:0006281">
    <property type="term" value="P:DNA repair"/>
    <property type="evidence" value="ECO:0007669"/>
    <property type="project" value="TreeGrafter"/>
</dbReference>
<dbReference type="InterPro" id="IPR041492">
    <property type="entry name" value="HAD_2"/>
</dbReference>
<dbReference type="PANTHER" id="PTHR43434">
    <property type="entry name" value="PHOSPHOGLYCOLATE PHOSPHATASE"/>
    <property type="match status" value="1"/>
</dbReference>
<organism evidence="1 2">
    <name type="scientific">Desulfuribacillus alkaliarsenatis</name>
    <dbReference type="NCBI Taxonomy" id="766136"/>
    <lineage>
        <taxon>Bacteria</taxon>
        <taxon>Bacillati</taxon>
        <taxon>Bacillota</taxon>
        <taxon>Desulfuribacillia</taxon>
        <taxon>Desulfuribacillales</taxon>
        <taxon>Desulfuribacillaceae</taxon>
        <taxon>Desulfuribacillus</taxon>
    </lineage>
</organism>
<dbReference type="SFLD" id="SFLDS00003">
    <property type="entry name" value="Haloacid_Dehalogenase"/>
    <property type="match status" value="1"/>
</dbReference>
<dbReference type="SFLD" id="SFLDG01129">
    <property type="entry name" value="C1.5:_HAD__Beta-PGM__Phosphata"/>
    <property type="match status" value="1"/>
</dbReference>
<dbReference type="NCBIfam" id="TIGR01549">
    <property type="entry name" value="HAD-SF-IA-v1"/>
    <property type="match status" value="1"/>
</dbReference>
<dbReference type="InterPro" id="IPR006439">
    <property type="entry name" value="HAD-SF_hydro_IA"/>
</dbReference>
<dbReference type="FunFam" id="3.40.50.1000:FF:000022">
    <property type="entry name" value="Phosphoglycolate phosphatase"/>
    <property type="match status" value="1"/>
</dbReference>
<dbReference type="PRINTS" id="PR00413">
    <property type="entry name" value="HADHALOGNASE"/>
</dbReference>
<proteinExistence type="predicted"/>
<gene>
    <name evidence="1" type="ORF">BHF68_13470</name>
</gene>
<name>A0A1E5G4E3_9FIRM</name>
<dbReference type="SUPFAM" id="SSF56784">
    <property type="entry name" value="HAD-like"/>
    <property type="match status" value="1"/>
</dbReference>
<dbReference type="GO" id="GO:0008967">
    <property type="term" value="F:phosphoglycolate phosphatase activity"/>
    <property type="evidence" value="ECO:0007669"/>
    <property type="project" value="TreeGrafter"/>
</dbReference>
<accession>A0A1E5G4E3</accession>
<dbReference type="EMBL" id="MIJE01000003">
    <property type="protein sequence ID" value="OEF97884.1"/>
    <property type="molecule type" value="Genomic_DNA"/>
</dbReference>
<dbReference type="SFLD" id="SFLDG01135">
    <property type="entry name" value="C1.5.6:_HAD__Beta-PGM__Phospha"/>
    <property type="match status" value="1"/>
</dbReference>
<dbReference type="Gene3D" id="3.40.50.1000">
    <property type="entry name" value="HAD superfamily/HAD-like"/>
    <property type="match status" value="1"/>
</dbReference>